<proteinExistence type="predicted"/>
<name>A0A169C3C5_9MICO</name>
<dbReference type="AlphaFoldDB" id="A0A169C3C5"/>
<organism evidence="1 2">
    <name type="scientific">Rathayibacter tritici</name>
    <dbReference type="NCBI Taxonomy" id="33888"/>
    <lineage>
        <taxon>Bacteria</taxon>
        <taxon>Bacillati</taxon>
        <taxon>Actinomycetota</taxon>
        <taxon>Actinomycetes</taxon>
        <taxon>Micrococcales</taxon>
        <taxon>Microbacteriaceae</taxon>
        <taxon>Rathayibacter</taxon>
    </lineage>
</organism>
<dbReference type="PATRIC" id="fig|33888.3.peg.2423"/>
<evidence type="ECO:0000313" key="1">
    <source>
        <dbReference type="EMBL" id="AND17301.1"/>
    </source>
</evidence>
<dbReference type="Proteomes" id="UP000077071">
    <property type="component" value="Chromosome"/>
</dbReference>
<dbReference type="EMBL" id="CP015515">
    <property type="protein sequence ID" value="AND17301.1"/>
    <property type="molecule type" value="Genomic_DNA"/>
</dbReference>
<reference evidence="1 2" key="1">
    <citation type="submission" date="2016-05" db="EMBL/GenBank/DDBJ databases">
        <title>Complete genome sequence of Rathayibacter tritici NCPPB 1953.</title>
        <authorList>
            <person name="Park J."/>
            <person name="Lee H.-H."/>
            <person name="Lee S.-W."/>
            <person name="Seo Y.-S."/>
        </authorList>
    </citation>
    <scope>NUCLEOTIDE SEQUENCE [LARGE SCALE GENOMIC DNA]</scope>
    <source>
        <strain evidence="1 2">NCPPB 1953</strain>
    </source>
</reference>
<dbReference type="PROSITE" id="PS51257">
    <property type="entry name" value="PROKAR_LIPOPROTEIN"/>
    <property type="match status" value="1"/>
</dbReference>
<keyword evidence="2" id="KW-1185">Reference proteome</keyword>
<evidence type="ECO:0000313" key="2">
    <source>
        <dbReference type="Proteomes" id="UP000077071"/>
    </source>
</evidence>
<accession>A0A169C3C5</accession>
<dbReference type="KEGG" id="rtn:A6122_2178"/>
<dbReference type="OrthoDB" id="3238883at2"/>
<dbReference type="STRING" id="33888.A6122_2178"/>
<evidence type="ECO:0008006" key="3">
    <source>
        <dbReference type="Google" id="ProtNLM"/>
    </source>
</evidence>
<dbReference type="RefSeq" id="WP_068254982.1">
    <property type="nucleotide sequence ID" value="NZ_CP015515.1"/>
</dbReference>
<gene>
    <name evidence="1" type="ORF">A6122_2178</name>
</gene>
<sequence>MKKIQLVVITSIFAGFALAGCSRIVEEVGPKANIPVASSGKFSGPYSDLFDAALADAQSEVEKLALEDEVISDQEYAYFQGEITSCLAELGLSASFAADGRLNYANPDDVSQDKIQACSAKNGITILAIRDAMERNPTRLDEAQIMVDCLKQVQIVDKTYTAADYANGVDLDRMVDTDEFKGCSDDPLNYASTGTNEQR</sequence>
<protein>
    <recommendedName>
        <fullName evidence="3">Lipoprotein</fullName>
    </recommendedName>
</protein>